<comment type="caution">
    <text evidence="2">The sequence shown here is derived from an EMBL/GenBank/DDBJ whole genome shotgun (WGS) entry which is preliminary data.</text>
</comment>
<dbReference type="AlphaFoldDB" id="A0AAW9RUQ7"/>
<reference evidence="2 3" key="1">
    <citation type="submission" date="2024-02" db="EMBL/GenBank/DDBJ databases">
        <title>Genome analysis and characterization of Microbaculum marinisediminis sp. nov., isolated from marine sediment.</title>
        <authorList>
            <person name="Du Z.-J."/>
            <person name="Ye Y.-Q."/>
            <person name="Zhang Z.-R."/>
            <person name="Yuan S.-M."/>
            <person name="Zhang X.-Y."/>
        </authorList>
    </citation>
    <scope>NUCLEOTIDE SEQUENCE [LARGE SCALE GENOMIC DNA]</scope>
    <source>
        <strain evidence="2 3">SDUM1044001</strain>
    </source>
</reference>
<sequence>MSVASHTSTSRRRAGPLALAGLALTGLLAAPPGAAAGGLTSEEVLRKPVAYSGHSNCSGSQHTCYVSLGQTPNKKKKRLEIAGLSCQARIFAGDAYRFSFQGGVTLQEYEHLQPVHAGTNAAVDYYVARSEMRYFAPVGDEMRVYVNGTEDIAQLSCILQGTLVTYQ</sequence>
<name>A0AAW9RUQ7_9HYPH</name>
<feature type="chain" id="PRO_5043835846" evidence="1">
    <location>
        <begin position="30"/>
        <end position="167"/>
    </location>
</feature>
<gene>
    <name evidence="2" type="ORF">V3328_16600</name>
</gene>
<dbReference type="Proteomes" id="UP001378188">
    <property type="component" value="Unassembled WGS sequence"/>
</dbReference>
<protein>
    <submittedName>
        <fullName evidence="2">Uncharacterized protein</fullName>
    </submittedName>
</protein>
<organism evidence="2 3">
    <name type="scientific">Microbaculum marinum</name>
    <dbReference type="NCBI Taxonomy" id="1764581"/>
    <lineage>
        <taxon>Bacteria</taxon>
        <taxon>Pseudomonadati</taxon>
        <taxon>Pseudomonadota</taxon>
        <taxon>Alphaproteobacteria</taxon>
        <taxon>Hyphomicrobiales</taxon>
        <taxon>Tepidamorphaceae</taxon>
        <taxon>Microbaculum</taxon>
    </lineage>
</organism>
<evidence type="ECO:0000313" key="3">
    <source>
        <dbReference type="Proteomes" id="UP001378188"/>
    </source>
</evidence>
<keyword evidence="1" id="KW-0732">Signal</keyword>
<keyword evidence="3" id="KW-1185">Reference proteome</keyword>
<dbReference type="RefSeq" id="WP_340330804.1">
    <property type="nucleotide sequence ID" value="NZ_JAZHOF010000006.1"/>
</dbReference>
<proteinExistence type="predicted"/>
<evidence type="ECO:0000256" key="1">
    <source>
        <dbReference type="SAM" id="SignalP"/>
    </source>
</evidence>
<accession>A0AAW9RUQ7</accession>
<dbReference type="EMBL" id="JAZHOF010000006">
    <property type="protein sequence ID" value="MEJ8573114.1"/>
    <property type="molecule type" value="Genomic_DNA"/>
</dbReference>
<evidence type="ECO:0000313" key="2">
    <source>
        <dbReference type="EMBL" id="MEJ8573114.1"/>
    </source>
</evidence>
<feature type="signal peptide" evidence="1">
    <location>
        <begin position="1"/>
        <end position="29"/>
    </location>
</feature>